<feature type="domain" description="HTH luxR-type" evidence="1">
    <location>
        <begin position="321"/>
        <end position="378"/>
    </location>
</feature>
<sequence>MLDVYDEDRVSVISRNVAAAIDAATFGEGSWDRVPAILSEAFPGSWGGLANMNFPESRLNFLSLQNMEPAFVTAYAEHFAYINPWNAYWRSLKGTTIGASEEVCPARAFTNTEFYNDWLLPQGGAIAASGMKIVGESDEVANLLLHYPLSKSGRYDRAAVAVLSNVRGNFERSINLARLLRSDVETAVAKAALVERSRYAAFVVAGDRRLRDTNALAERLFVSGQCATIRHGRCHLADAGADARFAAALALLSQGRPTSASRIGFRTASGAWQVSVAALPIAQPVRGRLILLPPERLILVQIVELGSKGLDGGDLAPLAPAFGLTPSEIALCRRLLSGASVGDAAEQLGITQETVRTRLKMIFQKTGTSRQAELMLLLARAG</sequence>
<protein>
    <submittedName>
        <fullName evidence="2">Helix-turn-helix transcriptional regulator</fullName>
    </submittedName>
</protein>
<dbReference type="Proteomes" id="UP001596053">
    <property type="component" value="Unassembled WGS sequence"/>
</dbReference>
<reference evidence="3" key="1">
    <citation type="journal article" date="2019" name="Int. J. Syst. Evol. Microbiol.">
        <title>The Global Catalogue of Microorganisms (GCM) 10K type strain sequencing project: providing services to taxonomists for standard genome sequencing and annotation.</title>
        <authorList>
            <consortium name="The Broad Institute Genomics Platform"/>
            <consortium name="The Broad Institute Genome Sequencing Center for Infectious Disease"/>
            <person name="Wu L."/>
            <person name="Ma J."/>
        </authorList>
    </citation>
    <scope>NUCLEOTIDE SEQUENCE [LARGE SCALE GENOMIC DNA]</scope>
    <source>
        <strain evidence="3">NCAIM B.01391</strain>
    </source>
</reference>
<proteinExistence type="predicted"/>
<gene>
    <name evidence="2" type="ORF">ACFPOB_13725</name>
</gene>
<dbReference type="InterPro" id="IPR016032">
    <property type="entry name" value="Sig_transdc_resp-reg_C-effctor"/>
</dbReference>
<accession>A0ABW0IU23</accession>
<comment type="caution">
    <text evidence="2">The sequence shown here is derived from an EMBL/GenBank/DDBJ whole genome shotgun (WGS) entry which is preliminary data.</text>
</comment>
<evidence type="ECO:0000259" key="1">
    <source>
        <dbReference type="SMART" id="SM00421"/>
    </source>
</evidence>
<name>A0ABW0IU23_9HYPH</name>
<keyword evidence="3" id="KW-1185">Reference proteome</keyword>
<dbReference type="Gene3D" id="1.10.10.10">
    <property type="entry name" value="Winged helix-like DNA-binding domain superfamily/Winged helix DNA-binding domain"/>
    <property type="match status" value="1"/>
</dbReference>
<dbReference type="SUPFAM" id="SSF46894">
    <property type="entry name" value="C-terminal effector domain of the bipartite response regulators"/>
    <property type="match status" value="1"/>
</dbReference>
<dbReference type="InterPro" id="IPR000792">
    <property type="entry name" value="Tscrpt_reg_LuxR_C"/>
</dbReference>
<dbReference type="RefSeq" id="WP_377799024.1">
    <property type="nucleotide sequence ID" value="NZ_JBHSLW010000018.1"/>
</dbReference>
<organism evidence="2 3">
    <name type="scientific">Bosea eneae</name>
    <dbReference type="NCBI Taxonomy" id="151454"/>
    <lineage>
        <taxon>Bacteria</taxon>
        <taxon>Pseudomonadati</taxon>
        <taxon>Pseudomonadota</taxon>
        <taxon>Alphaproteobacteria</taxon>
        <taxon>Hyphomicrobiales</taxon>
        <taxon>Boseaceae</taxon>
        <taxon>Bosea</taxon>
    </lineage>
</organism>
<dbReference type="InterPro" id="IPR036388">
    <property type="entry name" value="WH-like_DNA-bd_sf"/>
</dbReference>
<dbReference type="SMART" id="SM00421">
    <property type="entry name" value="HTH_LUXR"/>
    <property type="match status" value="1"/>
</dbReference>
<evidence type="ECO:0000313" key="3">
    <source>
        <dbReference type="Proteomes" id="UP001596053"/>
    </source>
</evidence>
<dbReference type="EMBL" id="JBHSLW010000018">
    <property type="protein sequence ID" value="MFC5420621.1"/>
    <property type="molecule type" value="Genomic_DNA"/>
</dbReference>
<evidence type="ECO:0000313" key="2">
    <source>
        <dbReference type="EMBL" id="MFC5420621.1"/>
    </source>
</evidence>